<feature type="domain" description="FIST" evidence="2">
    <location>
        <begin position="39"/>
        <end position="236"/>
    </location>
</feature>
<dbReference type="PANTHER" id="PTHR40252:SF2">
    <property type="entry name" value="BLR0328 PROTEIN"/>
    <property type="match status" value="1"/>
</dbReference>
<dbReference type="InterPro" id="IPR019494">
    <property type="entry name" value="FIST_C"/>
</dbReference>
<sequence>MRDDDFPREGPSYVTVSHSHSDDPRTAVAEAAGRISLPDTCFVLAFLPAALDCESVAEALNAHLPGVPVFGCTTAGQITAEGYQNDALLLIAFRRENFRCSSALFTPLKPLSIASIVETVGKRNAKFTHTAGWNRLALVFADGLSKQEDLLASVLESVLEGIPVFGGSAGDGLSFDRTMILHDGACHDNAALLLLVETNLQYQGLSFDHFLPAGRELVITQALTEERLVLEINGAPAAQEYARLIGCAVEDLSPQVFAENPMLVCHRNNHYIRAVAGIHEAQAMSFLAAIDDGLIMTLGRGKEILPTLEAELDLRTPAGAPPDFILAFDCVLRKLEIEQKQLGAQVSDIFRRHSVFGFNTYGEQHRGLHMNQTFVGIAFFDPEEVACIDEPDRPR</sequence>
<dbReference type="SMART" id="SM01204">
    <property type="entry name" value="FIST_C"/>
    <property type="match status" value="1"/>
</dbReference>
<name>A0AAW9SAW9_9RHOB</name>
<evidence type="ECO:0000256" key="1">
    <source>
        <dbReference type="SAM" id="MobiDB-lite"/>
    </source>
</evidence>
<dbReference type="Pfam" id="PF10442">
    <property type="entry name" value="FIST_C"/>
    <property type="match status" value="1"/>
</dbReference>
<dbReference type="EMBL" id="JBDNCH010000002">
    <property type="protein sequence ID" value="MEN9061139.1"/>
    <property type="molecule type" value="Genomic_DNA"/>
</dbReference>
<dbReference type="PANTHER" id="PTHR40252">
    <property type="entry name" value="BLR0328 PROTEIN"/>
    <property type="match status" value="1"/>
</dbReference>
<evidence type="ECO:0000313" key="5">
    <source>
        <dbReference type="Proteomes" id="UP001428774"/>
    </source>
</evidence>
<keyword evidence="5" id="KW-1185">Reference proteome</keyword>
<dbReference type="Pfam" id="PF08495">
    <property type="entry name" value="FIST"/>
    <property type="match status" value="1"/>
</dbReference>
<comment type="caution">
    <text evidence="4">The sequence shown here is derived from an EMBL/GenBank/DDBJ whole genome shotgun (WGS) entry which is preliminary data.</text>
</comment>
<protein>
    <submittedName>
        <fullName evidence="4">FIST N-terminal domain-containing protein</fullName>
    </submittedName>
</protein>
<reference evidence="4 5" key="1">
    <citation type="submission" date="2024-05" db="EMBL/GenBank/DDBJ databases">
        <title>Genome sequence of Ponticoccus litoralis KCCM 90028.</title>
        <authorList>
            <person name="Kim J.M."/>
            <person name="Lee J.K."/>
            <person name="Choi B.J."/>
            <person name="Bayburt H."/>
            <person name="Baek J.H."/>
            <person name="Jeon C.O."/>
        </authorList>
    </citation>
    <scope>NUCLEOTIDE SEQUENCE [LARGE SCALE GENOMIC DNA]</scope>
    <source>
        <strain evidence="4 5">KCCM 90028</strain>
    </source>
</reference>
<evidence type="ECO:0000259" key="3">
    <source>
        <dbReference type="SMART" id="SM01204"/>
    </source>
</evidence>
<dbReference type="AlphaFoldDB" id="A0AAW9SAW9"/>
<feature type="domain" description="FIST C-domain" evidence="3">
    <location>
        <begin position="237"/>
        <end position="367"/>
    </location>
</feature>
<dbReference type="InterPro" id="IPR013702">
    <property type="entry name" value="FIST_domain_N"/>
</dbReference>
<accession>A0AAW9SAW9</accession>
<dbReference type="Proteomes" id="UP001428774">
    <property type="component" value="Unassembled WGS sequence"/>
</dbReference>
<evidence type="ECO:0000313" key="4">
    <source>
        <dbReference type="EMBL" id="MEN9061139.1"/>
    </source>
</evidence>
<dbReference type="SMART" id="SM00897">
    <property type="entry name" value="FIST"/>
    <property type="match status" value="1"/>
</dbReference>
<gene>
    <name evidence="4" type="ORF">ABFB10_08905</name>
</gene>
<organism evidence="4 5">
    <name type="scientific">Ponticoccus litoralis</name>
    <dbReference type="NCBI Taxonomy" id="422297"/>
    <lineage>
        <taxon>Bacteria</taxon>
        <taxon>Pseudomonadati</taxon>
        <taxon>Pseudomonadota</taxon>
        <taxon>Alphaproteobacteria</taxon>
        <taxon>Rhodobacterales</taxon>
        <taxon>Roseobacteraceae</taxon>
        <taxon>Ponticoccus</taxon>
    </lineage>
</organism>
<dbReference type="RefSeq" id="WP_347166238.1">
    <property type="nucleotide sequence ID" value="NZ_JBDNCH010000002.1"/>
</dbReference>
<proteinExistence type="predicted"/>
<feature type="region of interest" description="Disordered" evidence="1">
    <location>
        <begin position="1"/>
        <end position="21"/>
    </location>
</feature>
<evidence type="ECO:0000259" key="2">
    <source>
        <dbReference type="SMART" id="SM00897"/>
    </source>
</evidence>